<evidence type="ECO:0000256" key="1">
    <source>
        <dbReference type="SAM" id="MobiDB-lite"/>
    </source>
</evidence>
<evidence type="ECO:0000313" key="3">
    <source>
        <dbReference type="Proteomes" id="UP000786693"/>
    </source>
</evidence>
<proteinExistence type="predicted"/>
<dbReference type="EMBL" id="BPFH01000004">
    <property type="protein sequence ID" value="GIT95978.1"/>
    <property type="molecule type" value="Genomic_DNA"/>
</dbReference>
<name>A0ABQ4NNI9_9RHOB</name>
<accession>A0ABQ4NNI9</accession>
<sequence>MDPGKSQMQRGPKGSDVNAGERFRNRAGIRLQAKRNGVTSGACPPRLL</sequence>
<comment type="caution">
    <text evidence="2">The sequence shown here is derived from an EMBL/GenBank/DDBJ whole genome shotgun (WGS) entry which is preliminary data.</text>
</comment>
<reference evidence="2 3" key="1">
    <citation type="submission" date="2021-05" db="EMBL/GenBank/DDBJ databases">
        <title>Bacteria Genome sequencing.</title>
        <authorList>
            <person name="Takabe Y."/>
            <person name="Nakajima Y."/>
            <person name="Suzuki S."/>
            <person name="Shiozaki T."/>
        </authorList>
    </citation>
    <scope>NUCLEOTIDE SEQUENCE [LARGE SCALE GENOMIC DNA]</scope>
    <source>
        <strain evidence="2 3">AI_62</strain>
    </source>
</reference>
<dbReference type="Proteomes" id="UP000786693">
    <property type="component" value="Unassembled WGS sequence"/>
</dbReference>
<gene>
    <name evidence="2" type="ORF">JANAI62_26010</name>
</gene>
<protein>
    <submittedName>
        <fullName evidence="2">Uncharacterized protein</fullName>
    </submittedName>
</protein>
<feature type="region of interest" description="Disordered" evidence="1">
    <location>
        <begin position="1"/>
        <end position="48"/>
    </location>
</feature>
<evidence type="ECO:0000313" key="2">
    <source>
        <dbReference type="EMBL" id="GIT95978.1"/>
    </source>
</evidence>
<keyword evidence="3" id="KW-1185">Reference proteome</keyword>
<organism evidence="2 3">
    <name type="scientific">Jannaschia pagri</name>
    <dbReference type="NCBI Taxonomy" id="2829797"/>
    <lineage>
        <taxon>Bacteria</taxon>
        <taxon>Pseudomonadati</taxon>
        <taxon>Pseudomonadota</taxon>
        <taxon>Alphaproteobacteria</taxon>
        <taxon>Rhodobacterales</taxon>
        <taxon>Roseobacteraceae</taxon>
        <taxon>Jannaschia</taxon>
    </lineage>
</organism>